<proteinExistence type="predicted"/>
<dbReference type="AlphaFoldDB" id="X0TW28"/>
<protein>
    <recommendedName>
        <fullName evidence="2">PhoU domain-containing protein</fullName>
    </recommendedName>
</protein>
<comment type="caution">
    <text evidence="1">The sequence shown here is derived from an EMBL/GenBank/DDBJ whole genome shotgun (WGS) entry which is preliminary data.</text>
</comment>
<dbReference type="EMBL" id="BARS01005897">
    <property type="protein sequence ID" value="GAF80330.1"/>
    <property type="molecule type" value="Genomic_DNA"/>
</dbReference>
<name>X0TW28_9ZZZZ</name>
<accession>X0TW28</accession>
<evidence type="ECO:0008006" key="2">
    <source>
        <dbReference type="Google" id="ProtNLM"/>
    </source>
</evidence>
<organism evidence="1">
    <name type="scientific">marine sediment metagenome</name>
    <dbReference type="NCBI Taxonomy" id="412755"/>
    <lineage>
        <taxon>unclassified sequences</taxon>
        <taxon>metagenomes</taxon>
        <taxon>ecological metagenomes</taxon>
    </lineage>
</organism>
<gene>
    <name evidence="1" type="ORF">S01H1_11560</name>
</gene>
<evidence type="ECO:0000313" key="1">
    <source>
        <dbReference type="EMBL" id="GAF80330.1"/>
    </source>
</evidence>
<reference evidence="1" key="1">
    <citation type="journal article" date="2014" name="Front. Microbiol.">
        <title>High frequency of phylogenetically diverse reductive dehalogenase-homologous genes in deep subseafloor sedimentary metagenomes.</title>
        <authorList>
            <person name="Kawai M."/>
            <person name="Futagami T."/>
            <person name="Toyoda A."/>
            <person name="Takaki Y."/>
            <person name="Nishi S."/>
            <person name="Hori S."/>
            <person name="Arai W."/>
            <person name="Tsubouchi T."/>
            <person name="Morono Y."/>
            <person name="Uchiyama I."/>
            <person name="Ito T."/>
            <person name="Fujiyama A."/>
            <person name="Inagaki F."/>
            <person name="Takami H."/>
        </authorList>
    </citation>
    <scope>NUCLEOTIDE SEQUENCE</scope>
    <source>
        <strain evidence="1">Expedition CK06-06</strain>
    </source>
</reference>
<feature type="non-terminal residue" evidence="1">
    <location>
        <position position="149"/>
    </location>
</feature>
<sequence>MTFFSLSNRVFLTGEVFLPKSGARINSKLEEILDNYKKLFTSTLTDQISEADIDVAFAESLSLIKTTTSAIDIQIEALNTIITGLLKKRFFDQAEEIHSIYNQNLNKLIQEIDDSIVKIKYIFLTDSKLTSTQKLYKKHLSAFENDWTK</sequence>